<evidence type="ECO:0000256" key="1">
    <source>
        <dbReference type="SAM" id="MobiDB-lite"/>
    </source>
</evidence>
<dbReference type="EMBL" id="DWVP01000007">
    <property type="protein sequence ID" value="HJC84702.1"/>
    <property type="molecule type" value="Genomic_DNA"/>
</dbReference>
<dbReference type="AlphaFoldDB" id="A0A9D2TNC8"/>
<evidence type="ECO:0000313" key="2">
    <source>
        <dbReference type="EMBL" id="HJC84702.1"/>
    </source>
</evidence>
<organism evidence="2 3">
    <name type="scientific">Candidatus Corynebacterium faecigallinarum</name>
    <dbReference type="NCBI Taxonomy" id="2838528"/>
    <lineage>
        <taxon>Bacteria</taxon>
        <taxon>Bacillati</taxon>
        <taxon>Actinomycetota</taxon>
        <taxon>Actinomycetes</taxon>
        <taxon>Mycobacteriales</taxon>
        <taxon>Corynebacteriaceae</taxon>
        <taxon>Corynebacterium</taxon>
    </lineage>
</organism>
<comment type="caution">
    <text evidence="2">The sequence shown here is derived from an EMBL/GenBank/DDBJ whole genome shotgun (WGS) entry which is preliminary data.</text>
</comment>
<reference evidence="2" key="1">
    <citation type="journal article" date="2021" name="PeerJ">
        <title>Extensive microbial diversity within the chicken gut microbiome revealed by metagenomics and culture.</title>
        <authorList>
            <person name="Gilroy R."/>
            <person name="Ravi A."/>
            <person name="Getino M."/>
            <person name="Pursley I."/>
            <person name="Horton D.L."/>
            <person name="Alikhan N.F."/>
            <person name="Baker D."/>
            <person name="Gharbi K."/>
            <person name="Hall N."/>
            <person name="Watson M."/>
            <person name="Adriaenssens E.M."/>
            <person name="Foster-Nyarko E."/>
            <person name="Jarju S."/>
            <person name="Secka A."/>
            <person name="Antonio M."/>
            <person name="Oren A."/>
            <person name="Chaudhuri R.R."/>
            <person name="La Ragione R."/>
            <person name="Hildebrand F."/>
            <person name="Pallen M.J."/>
        </authorList>
    </citation>
    <scope>NUCLEOTIDE SEQUENCE</scope>
    <source>
        <strain evidence="2">ChiHjej13B12-4958</strain>
    </source>
</reference>
<proteinExistence type="predicted"/>
<gene>
    <name evidence="2" type="ORF">H9751_03985</name>
</gene>
<feature type="compositionally biased region" description="Gly residues" evidence="1">
    <location>
        <begin position="178"/>
        <end position="192"/>
    </location>
</feature>
<dbReference type="Proteomes" id="UP000823858">
    <property type="component" value="Unassembled WGS sequence"/>
</dbReference>
<accession>A0A9D2TNC8</accession>
<evidence type="ECO:0000313" key="3">
    <source>
        <dbReference type="Proteomes" id="UP000823858"/>
    </source>
</evidence>
<sequence>MEDTTPDVTVGYDDGWIAVTGALAVSMTEQLDRVRTSPAQQQYELEPGQLQVGPTGETPEFLTALDGKTRLPLSPQLREFYGYARWSSGSVTLLEVPDPADFLDLLTDPQVDLPGMLRSEFTSPGVLADARGQGLDPSRCALLMVDSVTSSPHRCAYLVFDAPEHSRVGTLIAANERSGGGSSGDDANGGSGDTADTAEPEVWVFENEHHHYADLRTWLAWRASDDGPLDGPAGPEEFETAADALFMVAENTGAACQRRAAATRRGC</sequence>
<protein>
    <submittedName>
        <fullName evidence="2">Uncharacterized protein</fullName>
    </submittedName>
</protein>
<reference evidence="2" key="2">
    <citation type="submission" date="2021-04" db="EMBL/GenBank/DDBJ databases">
        <authorList>
            <person name="Gilroy R."/>
        </authorList>
    </citation>
    <scope>NUCLEOTIDE SEQUENCE</scope>
    <source>
        <strain evidence="2">ChiHjej13B12-4958</strain>
    </source>
</reference>
<name>A0A9D2TNC8_9CORY</name>
<feature type="region of interest" description="Disordered" evidence="1">
    <location>
        <begin position="174"/>
        <end position="196"/>
    </location>
</feature>